<feature type="domain" description="DUF4166" evidence="2">
    <location>
        <begin position="111"/>
        <end position="315"/>
    </location>
</feature>
<name>A0A3N2RJ68_LYSEN</name>
<evidence type="ECO:0000259" key="2">
    <source>
        <dbReference type="Pfam" id="PF13761"/>
    </source>
</evidence>
<reference evidence="3 4" key="1">
    <citation type="submission" date="2018-10" db="EMBL/GenBank/DDBJ databases">
        <title>The genome of Lysobacter enzymogenes OH11.</title>
        <authorList>
            <person name="Liu F."/>
            <person name="Zhao Y."/>
            <person name="Qian G."/>
            <person name="Chen Y."/>
            <person name="Xu H."/>
        </authorList>
    </citation>
    <scope>NUCLEOTIDE SEQUENCE [LARGE SCALE GENOMIC DNA]</scope>
    <source>
        <strain evidence="3 4">OH11</strain>
    </source>
</reference>
<accession>A0A3N2RJ68</accession>
<comment type="caution">
    <text evidence="3">The sequence shown here is derived from an EMBL/GenBank/DDBJ whole genome shotgun (WGS) entry which is preliminary data.</text>
</comment>
<dbReference type="Proteomes" id="UP000275910">
    <property type="component" value="Unassembled WGS sequence"/>
</dbReference>
<evidence type="ECO:0000313" key="4">
    <source>
        <dbReference type="Proteomes" id="UP000275910"/>
    </source>
</evidence>
<organism evidence="3 4">
    <name type="scientific">Lysobacter enzymogenes</name>
    <dbReference type="NCBI Taxonomy" id="69"/>
    <lineage>
        <taxon>Bacteria</taxon>
        <taxon>Pseudomonadati</taxon>
        <taxon>Pseudomonadota</taxon>
        <taxon>Gammaproteobacteria</taxon>
        <taxon>Lysobacterales</taxon>
        <taxon>Lysobacteraceae</taxon>
        <taxon>Lysobacter</taxon>
    </lineage>
</organism>
<proteinExistence type="predicted"/>
<feature type="region of interest" description="Disordered" evidence="1">
    <location>
        <begin position="1"/>
        <end position="69"/>
    </location>
</feature>
<feature type="compositionally biased region" description="Low complexity" evidence="1">
    <location>
        <begin position="27"/>
        <end position="47"/>
    </location>
</feature>
<dbReference type="EMBL" id="RCTY01000021">
    <property type="protein sequence ID" value="ROU07510.1"/>
    <property type="molecule type" value="Genomic_DNA"/>
</dbReference>
<feature type="compositionally biased region" description="Basic residues" evidence="1">
    <location>
        <begin position="1"/>
        <end position="26"/>
    </location>
</feature>
<gene>
    <name evidence="3" type="ORF">D9T17_08210</name>
</gene>
<dbReference type="InterPro" id="IPR025311">
    <property type="entry name" value="DUF4166"/>
</dbReference>
<evidence type="ECO:0000256" key="1">
    <source>
        <dbReference type="SAM" id="MobiDB-lite"/>
    </source>
</evidence>
<sequence>MGHQLRRRIQHRAPHRRRRRQARSRLCRPVGQQRAGGQPRRAPGPGLQREDRGQEQEQRAPGLRRPRVRRAQVAARAVMVAGADNAARDAARLGAREGLYPRALGVRFVLLPRTLRLLHGRNGRQLYRGEAKVERGAGLLSRAFARIARLPKAYAGPIEVEIHAGPRGETWTRRFGKSTMRSRLAGRDGLVLERLGPMRFAFALEPSGEAPEAALARTVSAHTGDSITVSSAAVPAAAMGAPRSYGAEHGEADGEAQAPGLSWRLMRVRAFGLPLPRGWFAGVRAREFEHEGRYHFDVAAQLPLAGLLVRYRGWLEVAE</sequence>
<dbReference type="AlphaFoldDB" id="A0A3N2RJ68"/>
<dbReference type="Pfam" id="PF13761">
    <property type="entry name" value="DUF4166"/>
    <property type="match status" value="1"/>
</dbReference>
<feature type="compositionally biased region" description="Basic and acidic residues" evidence="1">
    <location>
        <begin position="48"/>
        <end position="58"/>
    </location>
</feature>
<protein>
    <submittedName>
        <fullName evidence="3">DUF4166 domain-containing protein</fullName>
    </submittedName>
</protein>
<evidence type="ECO:0000313" key="3">
    <source>
        <dbReference type="EMBL" id="ROU07510.1"/>
    </source>
</evidence>